<name>A0ABD1YLV1_9MARC</name>
<gene>
    <name evidence="9" type="ORF">R1flu_016444</name>
</gene>
<feature type="transmembrane region" description="Helical" evidence="8">
    <location>
        <begin position="235"/>
        <end position="259"/>
    </location>
</feature>
<evidence type="ECO:0000256" key="2">
    <source>
        <dbReference type="ARBA" id="ARBA00007863"/>
    </source>
</evidence>
<keyword evidence="5 8" id="KW-1133">Transmembrane helix</keyword>
<evidence type="ECO:0008006" key="11">
    <source>
        <dbReference type="Google" id="ProtNLM"/>
    </source>
</evidence>
<evidence type="ECO:0000256" key="3">
    <source>
        <dbReference type="ARBA" id="ARBA00022448"/>
    </source>
</evidence>
<dbReference type="Pfam" id="PF06027">
    <property type="entry name" value="SLC35F"/>
    <property type="match status" value="1"/>
</dbReference>
<comment type="subcellular location">
    <subcellularLocation>
        <location evidence="1">Membrane</location>
        <topology evidence="1">Multi-pass membrane protein</topology>
    </subcellularLocation>
</comment>
<dbReference type="GO" id="GO:0016020">
    <property type="term" value="C:membrane"/>
    <property type="evidence" value="ECO:0007669"/>
    <property type="project" value="UniProtKB-SubCell"/>
</dbReference>
<sequence length="383" mass="41994">MEYGEEEFGHNFESKKMKGIWAKLKAIAIGQFLSLMLTGTAFASSLLVREGIDAPTLQSFINYIVLAVGYGAYLLLKKHSWQGHWGFYLSLAIIDVEANYTVVKSYQYTSITSVMLLDCWAIPCVLLLTALILHTRYFPGHYVGVVICVLGLCLVLLSDVHAEDHAGGSNALLGDFLVLLGATLYAIANTYEEFLVQRFKKSEILASLGFFAAIITVAQVYILERKQIEAIHWNAKAILPFLVYSGCQLAFSSAFLSLLQTDGSAMFNLSLLTSDMYAVAIRSLVYHESVDWIYFVAFGTVAVGLVIYSSSGEPPSEPDGHSTTNKIPYERVETSSIEPPGCPEGETDSGRSGSPWKDGYVLLSDSRRGADGLLTTLSLVIQQ</sequence>
<evidence type="ECO:0000256" key="6">
    <source>
        <dbReference type="ARBA" id="ARBA00023136"/>
    </source>
</evidence>
<feature type="transmembrane region" description="Helical" evidence="8">
    <location>
        <begin position="139"/>
        <end position="157"/>
    </location>
</feature>
<feature type="transmembrane region" description="Helical" evidence="8">
    <location>
        <begin position="26"/>
        <end position="48"/>
    </location>
</feature>
<feature type="transmembrane region" description="Helical" evidence="8">
    <location>
        <begin position="114"/>
        <end position="133"/>
    </location>
</feature>
<dbReference type="InterPro" id="IPR037185">
    <property type="entry name" value="EmrE-like"/>
</dbReference>
<dbReference type="AlphaFoldDB" id="A0ABD1YLV1"/>
<feature type="transmembrane region" description="Helical" evidence="8">
    <location>
        <begin position="169"/>
        <end position="188"/>
    </location>
</feature>
<evidence type="ECO:0000256" key="4">
    <source>
        <dbReference type="ARBA" id="ARBA00022692"/>
    </source>
</evidence>
<dbReference type="SUPFAM" id="SSF103481">
    <property type="entry name" value="Multidrug resistance efflux transporter EmrE"/>
    <property type="match status" value="1"/>
</dbReference>
<dbReference type="InterPro" id="IPR009262">
    <property type="entry name" value="SLC35_F1/F2/F6"/>
</dbReference>
<feature type="transmembrane region" description="Helical" evidence="8">
    <location>
        <begin position="204"/>
        <end position="223"/>
    </location>
</feature>
<evidence type="ECO:0000256" key="5">
    <source>
        <dbReference type="ARBA" id="ARBA00022989"/>
    </source>
</evidence>
<protein>
    <recommendedName>
        <fullName evidence="11">Solute carrier family 35 member F2</fullName>
    </recommendedName>
</protein>
<evidence type="ECO:0000313" key="10">
    <source>
        <dbReference type="Proteomes" id="UP001605036"/>
    </source>
</evidence>
<feature type="transmembrane region" description="Helical" evidence="8">
    <location>
        <begin position="292"/>
        <end position="309"/>
    </location>
</feature>
<dbReference type="Proteomes" id="UP001605036">
    <property type="component" value="Unassembled WGS sequence"/>
</dbReference>
<dbReference type="InterPro" id="IPR052221">
    <property type="entry name" value="SLC35F_Transporter"/>
</dbReference>
<keyword evidence="10" id="KW-1185">Reference proteome</keyword>
<dbReference type="EMBL" id="JBHFFA010000004">
    <property type="protein sequence ID" value="KAL2631758.1"/>
    <property type="molecule type" value="Genomic_DNA"/>
</dbReference>
<feature type="transmembrane region" description="Helical" evidence="8">
    <location>
        <begin position="60"/>
        <end position="76"/>
    </location>
</feature>
<evidence type="ECO:0000313" key="9">
    <source>
        <dbReference type="EMBL" id="KAL2631758.1"/>
    </source>
</evidence>
<evidence type="ECO:0000256" key="8">
    <source>
        <dbReference type="SAM" id="Phobius"/>
    </source>
</evidence>
<proteinExistence type="inferred from homology"/>
<organism evidence="9 10">
    <name type="scientific">Riccia fluitans</name>
    <dbReference type="NCBI Taxonomy" id="41844"/>
    <lineage>
        <taxon>Eukaryota</taxon>
        <taxon>Viridiplantae</taxon>
        <taxon>Streptophyta</taxon>
        <taxon>Embryophyta</taxon>
        <taxon>Marchantiophyta</taxon>
        <taxon>Marchantiopsida</taxon>
        <taxon>Marchantiidae</taxon>
        <taxon>Marchantiales</taxon>
        <taxon>Ricciaceae</taxon>
        <taxon>Riccia</taxon>
    </lineage>
</organism>
<dbReference type="PANTHER" id="PTHR14233">
    <property type="entry name" value="DUF914-RELATED"/>
    <property type="match status" value="1"/>
</dbReference>
<reference evidence="9 10" key="1">
    <citation type="submission" date="2024-09" db="EMBL/GenBank/DDBJ databases">
        <title>Chromosome-scale assembly of Riccia fluitans.</title>
        <authorList>
            <person name="Paukszto L."/>
            <person name="Sawicki J."/>
            <person name="Karawczyk K."/>
            <person name="Piernik-Szablinska J."/>
            <person name="Szczecinska M."/>
            <person name="Mazdziarz M."/>
        </authorList>
    </citation>
    <scope>NUCLEOTIDE SEQUENCE [LARGE SCALE GENOMIC DNA]</scope>
    <source>
        <strain evidence="9">Rf_01</strain>
        <tissue evidence="9">Aerial parts of the thallus</tissue>
    </source>
</reference>
<accession>A0ABD1YLV1</accession>
<evidence type="ECO:0000256" key="7">
    <source>
        <dbReference type="SAM" id="MobiDB-lite"/>
    </source>
</evidence>
<keyword evidence="3" id="KW-0813">Transport</keyword>
<dbReference type="PANTHER" id="PTHR14233:SF4">
    <property type="entry name" value="SOLUTE CARRIER FAMILY 35 MEMBER F2"/>
    <property type="match status" value="1"/>
</dbReference>
<comment type="caution">
    <text evidence="9">The sequence shown here is derived from an EMBL/GenBank/DDBJ whole genome shotgun (WGS) entry which is preliminary data.</text>
</comment>
<evidence type="ECO:0000256" key="1">
    <source>
        <dbReference type="ARBA" id="ARBA00004141"/>
    </source>
</evidence>
<keyword evidence="6 8" id="KW-0472">Membrane</keyword>
<comment type="similarity">
    <text evidence="2">Belongs to the SLC35F solute transporter family.</text>
</comment>
<feature type="region of interest" description="Disordered" evidence="7">
    <location>
        <begin position="331"/>
        <end position="355"/>
    </location>
</feature>
<keyword evidence="4 8" id="KW-0812">Transmembrane</keyword>